<dbReference type="GO" id="GO:0008270">
    <property type="term" value="F:zinc ion binding"/>
    <property type="evidence" value="ECO:0007669"/>
    <property type="project" value="UniProtKB-KW"/>
</dbReference>
<evidence type="ECO:0000256" key="2">
    <source>
        <dbReference type="ARBA" id="ARBA00022771"/>
    </source>
</evidence>
<name>A0AAV3PZR9_LITER</name>
<evidence type="ECO:0000313" key="9">
    <source>
        <dbReference type="Proteomes" id="UP001454036"/>
    </source>
</evidence>
<keyword evidence="3" id="KW-0862">Zinc</keyword>
<feature type="compositionally biased region" description="Low complexity" evidence="6">
    <location>
        <begin position="1"/>
        <end position="12"/>
    </location>
</feature>
<dbReference type="Proteomes" id="UP001454036">
    <property type="component" value="Unassembled WGS sequence"/>
</dbReference>
<dbReference type="PANTHER" id="PTHR46695">
    <property type="entry name" value="ZINC FINGER CCCH DOMAIN-CONTAINING PROTEIN 44-RELATED"/>
    <property type="match status" value="1"/>
</dbReference>
<accession>A0AAV3PZR9</accession>
<proteinExistence type="predicted"/>
<evidence type="ECO:0000256" key="5">
    <source>
        <dbReference type="PROSITE-ProRule" id="PRU00146"/>
    </source>
</evidence>
<dbReference type="SUPFAM" id="SSF57903">
    <property type="entry name" value="FYVE/PHD zinc finger"/>
    <property type="match status" value="1"/>
</dbReference>
<dbReference type="InterPro" id="IPR013083">
    <property type="entry name" value="Znf_RING/FYVE/PHD"/>
</dbReference>
<evidence type="ECO:0000313" key="8">
    <source>
        <dbReference type="EMBL" id="GAA0156954.1"/>
    </source>
</evidence>
<feature type="region of interest" description="Disordered" evidence="6">
    <location>
        <begin position="1"/>
        <end position="53"/>
    </location>
</feature>
<evidence type="ECO:0000256" key="3">
    <source>
        <dbReference type="ARBA" id="ARBA00022833"/>
    </source>
</evidence>
<dbReference type="PANTHER" id="PTHR46695:SF4">
    <property type="entry name" value="ZINC FINGER CCCH DOMAIN-CONTAINING PROTEIN 44"/>
    <property type="match status" value="1"/>
</dbReference>
<dbReference type="SMART" id="SM00249">
    <property type="entry name" value="PHD"/>
    <property type="match status" value="1"/>
</dbReference>
<protein>
    <recommendedName>
        <fullName evidence="7">PHD-type domain-containing protein</fullName>
    </recommendedName>
</protein>
<dbReference type="PROSITE" id="PS01359">
    <property type="entry name" value="ZF_PHD_1"/>
    <property type="match status" value="1"/>
</dbReference>
<dbReference type="FunFam" id="3.30.40.10:FF:000303">
    <property type="entry name" value="Zinc finger CCCH domain-containing protein 19"/>
    <property type="match status" value="1"/>
</dbReference>
<dbReference type="InterPro" id="IPR011011">
    <property type="entry name" value="Znf_FYVE_PHD"/>
</dbReference>
<sequence>MEREASSSSAPAGCGGLGVAAEGGGAAAAEKRRRGRPKRQAGVAPPKPPPLKRQAVVVMKPEPVKEEEDVWEDVCFICFDGGSLVLCDRKGCPKAYHPACIKRDEAYFQSKGKWNCGWHICSVCQKASRYMCYTCTYSLCKGCIKETDFVCVRGNMGLCTTCMKTIMLIENKDQANKESVCETCLLSAIDILMVKGIILPYNT</sequence>
<keyword evidence="2 5" id="KW-0863">Zinc-finger</keyword>
<reference evidence="8 9" key="1">
    <citation type="submission" date="2024-01" db="EMBL/GenBank/DDBJ databases">
        <title>The complete chloroplast genome sequence of Lithospermum erythrorhizon: insights into the phylogenetic relationship among Boraginaceae species and the maternal lineages of purple gromwells.</title>
        <authorList>
            <person name="Okada T."/>
            <person name="Watanabe K."/>
        </authorList>
    </citation>
    <scope>NUCLEOTIDE SEQUENCE [LARGE SCALE GENOMIC DNA]</scope>
</reference>
<dbReference type="EMBL" id="BAABME010002987">
    <property type="protein sequence ID" value="GAA0156954.1"/>
    <property type="molecule type" value="Genomic_DNA"/>
</dbReference>
<dbReference type="InterPro" id="IPR001965">
    <property type="entry name" value="Znf_PHD"/>
</dbReference>
<dbReference type="GO" id="GO:0003677">
    <property type="term" value="F:DNA binding"/>
    <property type="evidence" value="ECO:0007669"/>
    <property type="project" value="UniProtKB-KW"/>
</dbReference>
<keyword evidence="4" id="KW-0238">DNA-binding</keyword>
<evidence type="ECO:0000259" key="7">
    <source>
        <dbReference type="PROSITE" id="PS50016"/>
    </source>
</evidence>
<comment type="caution">
    <text evidence="8">The sequence shown here is derived from an EMBL/GenBank/DDBJ whole genome shotgun (WGS) entry which is preliminary data.</text>
</comment>
<dbReference type="PROSITE" id="PS50016">
    <property type="entry name" value="ZF_PHD_2"/>
    <property type="match status" value="1"/>
</dbReference>
<feature type="compositionally biased region" description="Gly residues" evidence="6">
    <location>
        <begin position="13"/>
        <end position="26"/>
    </location>
</feature>
<dbReference type="Gene3D" id="3.30.40.10">
    <property type="entry name" value="Zinc/RING finger domain, C3HC4 (zinc finger)"/>
    <property type="match status" value="1"/>
</dbReference>
<dbReference type="Pfam" id="PF13771">
    <property type="entry name" value="zf-HC5HC2H"/>
    <property type="match status" value="1"/>
</dbReference>
<evidence type="ECO:0000256" key="4">
    <source>
        <dbReference type="ARBA" id="ARBA00023125"/>
    </source>
</evidence>
<dbReference type="CDD" id="cd15568">
    <property type="entry name" value="PHD5_NSD"/>
    <property type="match status" value="1"/>
</dbReference>
<evidence type="ECO:0000256" key="1">
    <source>
        <dbReference type="ARBA" id="ARBA00022723"/>
    </source>
</evidence>
<feature type="domain" description="PHD-type" evidence="7">
    <location>
        <begin position="72"/>
        <end position="138"/>
    </location>
</feature>
<dbReference type="AlphaFoldDB" id="A0AAV3PZR9"/>
<dbReference type="InterPro" id="IPR019787">
    <property type="entry name" value="Znf_PHD-finger"/>
</dbReference>
<keyword evidence="1" id="KW-0479">Metal-binding</keyword>
<dbReference type="InterPro" id="IPR019786">
    <property type="entry name" value="Zinc_finger_PHD-type_CS"/>
</dbReference>
<evidence type="ECO:0000256" key="6">
    <source>
        <dbReference type="SAM" id="MobiDB-lite"/>
    </source>
</evidence>
<gene>
    <name evidence="8" type="ORF">LIER_14321</name>
</gene>
<keyword evidence="9" id="KW-1185">Reference proteome</keyword>
<organism evidence="8 9">
    <name type="scientific">Lithospermum erythrorhizon</name>
    <name type="common">Purple gromwell</name>
    <name type="synonym">Lithospermum officinale var. erythrorhizon</name>
    <dbReference type="NCBI Taxonomy" id="34254"/>
    <lineage>
        <taxon>Eukaryota</taxon>
        <taxon>Viridiplantae</taxon>
        <taxon>Streptophyta</taxon>
        <taxon>Embryophyta</taxon>
        <taxon>Tracheophyta</taxon>
        <taxon>Spermatophyta</taxon>
        <taxon>Magnoliopsida</taxon>
        <taxon>eudicotyledons</taxon>
        <taxon>Gunneridae</taxon>
        <taxon>Pentapetalae</taxon>
        <taxon>asterids</taxon>
        <taxon>lamiids</taxon>
        <taxon>Boraginales</taxon>
        <taxon>Boraginaceae</taxon>
        <taxon>Boraginoideae</taxon>
        <taxon>Lithospermeae</taxon>
        <taxon>Lithospermum</taxon>
    </lineage>
</organism>